<dbReference type="Gene3D" id="1.10.10.10">
    <property type="entry name" value="Winged helix-like DNA-binding domain superfamily/Winged helix DNA-binding domain"/>
    <property type="match status" value="1"/>
</dbReference>
<proteinExistence type="predicted"/>
<dbReference type="GO" id="GO:0003700">
    <property type="term" value="F:DNA-binding transcription factor activity"/>
    <property type="evidence" value="ECO:0007669"/>
    <property type="project" value="InterPro"/>
</dbReference>
<dbReference type="PANTHER" id="PTHR43537">
    <property type="entry name" value="TRANSCRIPTIONAL REGULATOR, GNTR FAMILY"/>
    <property type="match status" value="1"/>
</dbReference>
<name>A0A2A6FE56_9HYPH</name>
<dbReference type="Pfam" id="PF07729">
    <property type="entry name" value="FCD"/>
    <property type="match status" value="1"/>
</dbReference>
<evidence type="ECO:0000259" key="4">
    <source>
        <dbReference type="PROSITE" id="PS50949"/>
    </source>
</evidence>
<dbReference type="GO" id="GO:0003677">
    <property type="term" value="F:DNA binding"/>
    <property type="evidence" value="ECO:0007669"/>
    <property type="project" value="UniProtKB-KW"/>
</dbReference>
<dbReference type="InterPro" id="IPR008920">
    <property type="entry name" value="TF_FadR/GntR_C"/>
</dbReference>
<evidence type="ECO:0000256" key="2">
    <source>
        <dbReference type="ARBA" id="ARBA00023125"/>
    </source>
</evidence>
<dbReference type="PROSITE" id="PS50949">
    <property type="entry name" value="HTH_GNTR"/>
    <property type="match status" value="1"/>
</dbReference>
<dbReference type="SUPFAM" id="SSF46785">
    <property type="entry name" value="Winged helix' DNA-binding domain"/>
    <property type="match status" value="1"/>
</dbReference>
<keyword evidence="3" id="KW-0804">Transcription</keyword>
<dbReference type="InterPro" id="IPR036390">
    <property type="entry name" value="WH_DNA-bd_sf"/>
</dbReference>
<comment type="caution">
    <text evidence="5">The sequence shown here is derived from an EMBL/GenBank/DDBJ whole genome shotgun (WGS) entry which is preliminary data.</text>
</comment>
<gene>
    <name evidence="5" type="ORF">CN311_15475</name>
</gene>
<dbReference type="AlphaFoldDB" id="A0A2A6FE56"/>
<protein>
    <submittedName>
        <fullName evidence="5">GntR family transcriptional regulator</fullName>
    </submittedName>
</protein>
<dbReference type="SMART" id="SM00895">
    <property type="entry name" value="FCD"/>
    <property type="match status" value="1"/>
</dbReference>
<evidence type="ECO:0000256" key="3">
    <source>
        <dbReference type="ARBA" id="ARBA00023163"/>
    </source>
</evidence>
<evidence type="ECO:0000256" key="1">
    <source>
        <dbReference type="ARBA" id="ARBA00023015"/>
    </source>
</evidence>
<dbReference type="InterPro" id="IPR011711">
    <property type="entry name" value="GntR_C"/>
</dbReference>
<dbReference type="SUPFAM" id="SSF48008">
    <property type="entry name" value="GntR ligand-binding domain-like"/>
    <property type="match status" value="1"/>
</dbReference>
<keyword evidence="2" id="KW-0238">DNA-binding</keyword>
<evidence type="ECO:0000313" key="6">
    <source>
        <dbReference type="Proteomes" id="UP000219182"/>
    </source>
</evidence>
<dbReference type="Gene3D" id="1.20.120.530">
    <property type="entry name" value="GntR ligand-binding domain-like"/>
    <property type="match status" value="1"/>
</dbReference>
<accession>A0A2A6FE56</accession>
<organism evidence="5 6">
    <name type="scientific">Mesorhizobium sanjuanii</name>
    <dbReference type="NCBI Taxonomy" id="2037900"/>
    <lineage>
        <taxon>Bacteria</taxon>
        <taxon>Pseudomonadati</taxon>
        <taxon>Pseudomonadota</taxon>
        <taxon>Alphaproteobacteria</taxon>
        <taxon>Hyphomicrobiales</taxon>
        <taxon>Phyllobacteriaceae</taxon>
        <taxon>Mesorhizobium</taxon>
    </lineage>
</organism>
<dbReference type="SMART" id="SM00345">
    <property type="entry name" value="HTH_GNTR"/>
    <property type="match status" value="1"/>
</dbReference>
<dbReference type="InterPro" id="IPR000524">
    <property type="entry name" value="Tscrpt_reg_HTH_GntR"/>
</dbReference>
<keyword evidence="1" id="KW-0805">Transcription regulation</keyword>
<dbReference type="Proteomes" id="UP000219182">
    <property type="component" value="Unassembled WGS sequence"/>
</dbReference>
<dbReference type="InterPro" id="IPR036388">
    <property type="entry name" value="WH-like_DNA-bd_sf"/>
</dbReference>
<evidence type="ECO:0000313" key="5">
    <source>
        <dbReference type="EMBL" id="PDQ20229.1"/>
    </source>
</evidence>
<sequence>MTYSTADVNDEGAGPKSTLASTVYHQLRDDLLHGVLETESKLRVEWVVSRYGAGASPVREALNRLASEGLLGRHDQRGFFIMPLSAAELEELTRTRCWLEERALREAIANRTHEWEEQLVLALHRLSRTPRRLPEDPLAISSDATNPAPTNPDWEKLHRAFHRTLISACRSRWLVGFCDQLADQAYRYRQMARGGAGVQRDELGEHRLIAERALDGDADGAVQALLDHYRLTTALCMERFSQSEEPKTASGKARRRQ</sequence>
<keyword evidence="6" id="KW-1185">Reference proteome</keyword>
<feature type="domain" description="HTH gntR-type" evidence="4">
    <location>
        <begin position="17"/>
        <end position="84"/>
    </location>
</feature>
<reference evidence="5 6" key="1">
    <citation type="submission" date="2017-09" db="EMBL/GenBank/DDBJ databases">
        <title>Mesorhizobum sanjuanii sp. nov. isolated from nodules of Lotus tenuis in saline-alkaline lowlands of Flooding Pampa.</title>
        <authorList>
            <person name="Sannazzaro A.I."/>
            <person name="Torres Tejerizo G.A."/>
            <person name="Fontana F."/>
            <person name="Cumpa Velazquez L.M."/>
            <person name="Hansen L."/>
            <person name="Pistorio M."/>
            <person name="Estrella M.J."/>
        </authorList>
    </citation>
    <scope>NUCLEOTIDE SEQUENCE [LARGE SCALE GENOMIC DNA]</scope>
    <source>
        <strain evidence="5 6">BSA136</strain>
    </source>
</reference>
<dbReference type="RefSeq" id="WP_097574680.1">
    <property type="nucleotide sequence ID" value="NZ_NWQG01000091.1"/>
</dbReference>
<dbReference type="Pfam" id="PF00392">
    <property type="entry name" value="GntR"/>
    <property type="match status" value="1"/>
</dbReference>
<dbReference type="EMBL" id="NWQG01000091">
    <property type="protein sequence ID" value="PDQ20229.1"/>
    <property type="molecule type" value="Genomic_DNA"/>
</dbReference>
<dbReference type="PANTHER" id="PTHR43537:SF20">
    <property type="entry name" value="HTH-TYPE TRANSCRIPTIONAL REPRESSOR GLAR"/>
    <property type="match status" value="1"/>
</dbReference>